<reference evidence="2 3" key="1">
    <citation type="submission" date="2016-11" db="EMBL/GenBank/DDBJ databases">
        <authorList>
            <person name="Jaros S."/>
            <person name="Januszkiewicz K."/>
            <person name="Wedrychowicz H."/>
        </authorList>
    </citation>
    <scope>NUCLEOTIDE SEQUENCE [LARGE SCALE GENOMIC DNA]</scope>
    <source>
        <strain evidence="2 3">DSM 16917</strain>
    </source>
</reference>
<dbReference type="AlphaFoldDB" id="A0A1M5P4Y5"/>
<gene>
    <name evidence="2" type="ORF">SAMN02745129_1290</name>
</gene>
<keyword evidence="2" id="KW-0808">Transferase</keyword>
<dbReference type="InterPro" id="IPR050276">
    <property type="entry name" value="MshD_Acetyltransferase"/>
</dbReference>
<evidence type="ECO:0000313" key="3">
    <source>
        <dbReference type="Proteomes" id="UP000184268"/>
    </source>
</evidence>
<feature type="domain" description="N-acetyltransferase" evidence="1">
    <location>
        <begin position="1"/>
        <end position="152"/>
    </location>
</feature>
<dbReference type="OrthoDB" id="9797178at2"/>
<dbReference type="InterPro" id="IPR016181">
    <property type="entry name" value="Acyl_CoA_acyltransferase"/>
</dbReference>
<protein>
    <submittedName>
        <fullName evidence="2">Putative acetyltransferase</fullName>
    </submittedName>
</protein>
<proteinExistence type="predicted"/>
<accession>A0A1M5P4Y5</accession>
<dbReference type="Proteomes" id="UP000184268">
    <property type="component" value="Unassembled WGS sequence"/>
</dbReference>
<dbReference type="EMBL" id="FQXG01000001">
    <property type="protein sequence ID" value="SHG96812.1"/>
    <property type="molecule type" value="Genomic_DNA"/>
</dbReference>
<dbReference type="Gene3D" id="3.40.630.30">
    <property type="match status" value="1"/>
</dbReference>
<dbReference type="STRING" id="299255.SAMN02745129_1290"/>
<keyword evidence="3" id="KW-1185">Reference proteome</keyword>
<dbReference type="RefSeq" id="WP_067658668.1">
    <property type="nucleotide sequence ID" value="NZ_FQXG01000001.1"/>
</dbReference>
<dbReference type="InterPro" id="IPR000182">
    <property type="entry name" value="GNAT_dom"/>
</dbReference>
<evidence type="ECO:0000259" key="1">
    <source>
        <dbReference type="PROSITE" id="PS51186"/>
    </source>
</evidence>
<sequence length="168" mass="18303">MDIRPETLADEAHIRSLVYNAFKGHPYHPPGAEPTEHLAIDRLRHGHELRLSLVAELDGRIVGHIAFSPVTINGHEHAWWGLAPLSVAPEWQGKGIGTALAKAGMAKAEGSGIAGVVVLGDPNYYQRFGFRHYDGLHYPDVPPEYFLACRFGEATPSGAVHYSKAFGS</sequence>
<dbReference type="PANTHER" id="PTHR43617:SF2">
    <property type="entry name" value="UPF0039 PROTEIN SLL0451"/>
    <property type="match status" value="1"/>
</dbReference>
<dbReference type="PANTHER" id="PTHR43617">
    <property type="entry name" value="L-AMINO ACID N-ACETYLTRANSFERASE"/>
    <property type="match status" value="1"/>
</dbReference>
<dbReference type="Pfam" id="PF00583">
    <property type="entry name" value="Acetyltransf_1"/>
    <property type="match status" value="1"/>
</dbReference>
<name>A0A1M5P4Y5_9GAMM</name>
<dbReference type="GO" id="GO:0016747">
    <property type="term" value="F:acyltransferase activity, transferring groups other than amino-acyl groups"/>
    <property type="evidence" value="ECO:0007669"/>
    <property type="project" value="InterPro"/>
</dbReference>
<organism evidence="2 3">
    <name type="scientific">Ferrimonas marina</name>
    <dbReference type="NCBI Taxonomy" id="299255"/>
    <lineage>
        <taxon>Bacteria</taxon>
        <taxon>Pseudomonadati</taxon>
        <taxon>Pseudomonadota</taxon>
        <taxon>Gammaproteobacteria</taxon>
        <taxon>Alteromonadales</taxon>
        <taxon>Ferrimonadaceae</taxon>
        <taxon>Ferrimonas</taxon>
    </lineage>
</organism>
<dbReference type="SUPFAM" id="SSF55729">
    <property type="entry name" value="Acyl-CoA N-acyltransferases (Nat)"/>
    <property type="match status" value="1"/>
</dbReference>
<evidence type="ECO:0000313" key="2">
    <source>
        <dbReference type="EMBL" id="SHG96812.1"/>
    </source>
</evidence>
<dbReference type="PROSITE" id="PS51186">
    <property type="entry name" value="GNAT"/>
    <property type="match status" value="1"/>
</dbReference>
<dbReference type="CDD" id="cd04301">
    <property type="entry name" value="NAT_SF"/>
    <property type="match status" value="1"/>
</dbReference>